<feature type="transmembrane region" description="Helical" evidence="1">
    <location>
        <begin position="21"/>
        <end position="42"/>
    </location>
</feature>
<accession>A0A317X4Q1</accession>
<reference evidence="2 3" key="1">
    <citation type="submission" date="2016-12" db="EMBL/GenBank/DDBJ databases">
        <title>The genomes of Aspergillus section Nigri reveals drivers in fungal speciation.</title>
        <authorList>
            <consortium name="DOE Joint Genome Institute"/>
            <person name="Vesth T.C."/>
            <person name="Nybo J."/>
            <person name="Theobald S."/>
            <person name="Brandl J."/>
            <person name="Frisvad J.C."/>
            <person name="Nielsen K.F."/>
            <person name="Lyhne E.K."/>
            <person name="Kogle M.E."/>
            <person name="Kuo A."/>
            <person name="Riley R."/>
            <person name="Clum A."/>
            <person name="Nolan M."/>
            <person name="Lipzen A."/>
            <person name="Salamov A."/>
            <person name="Henrissat B."/>
            <person name="Wiebenga A."/>
            <person name="De Vries R.P."/>
            <person name="Grigoriev I.V."/>
            <person name="Mortensen U.H."/>
            <person name="Andersen M.R."/>
            <person name="Baker S.E."/>
        </authorList>
    </citation>
    <scope>NUCLEOTIDE SEQUENCE [LARGE SCALE GENOMIC DNA]</scope>
    <source>
        <strain evidence="2 3">CBS 117.55</strain>
    </source>
</reference>
<organism evidence="2 3">
    <name type="scientific">Aspergillus heteromorphus CBS 117.55</name>
    <dbReference type="NCBI Taxonomy" id="1448321"/>
    <lineage>
        <taxon>Eukaryota</taxon>
        <taxon>Fungi</taxon>
        <taxon>Dikarya</taxon>
        <taxon>Ascomycota</taxon>
        <taxon>Pezizomycotina</taxon>
        <taxon>Eurotiomycetes</taxon>
        <taxon>Eurotiomycetidae</taxon>
        <taxon>Eurotiales</taxon>
        <taxon>Aspergillaceae</taxon>
        <taxon>Aspergillus</taxon>
        <taxon>Aspergillus subgen. Circumdati</taxon>
    </lineage>
</organism>
<keyword evidence="3" id="KW-1185">Reference proteome</keyword>
<evidence type="ECO:0000313" key="3">
    <source>
        <dbReference type="Proteomes" id="UP000247233"/>
    </source>
</evidence>
<keyword evidence="1" id="KW-0812">Transmembrane</keyword>
<dbReference type="GeneID" id="37060215"/>
<proteinExistence type="predicted"/>
<dbReference type="AlphaFoldDB" id="A0A317X4Q1"/>
<keyword evidence="1" id="KW-0472">Membrane</keyword>
<dbReference type="Proteomes" id="UP000247233">
    <property type="component" value="Unassembled WGS sequence"/>
</dbReference>
<name>A0A317X4Q1_9EURO</name>
<comment type="caution">
    <text evidence="2">The sequence shown here is derived from an EMBL/GenBank/DDBJ whole genome shotgun (WGS) entry which is preliminary data.</text>
</comment>
<sequence>MKEGRRFVPRFCHSRAPNPRHYHSIPSLLHFFFHRFFLFFFVGPGRDRDLMESSCHTLASSVAIWILPHLTSPFIDWVGWLWRLGWRRRTPIHIVRW</sequence>
<feature type="transmembrane region" description="Helical" evidence="1">
    <location>
        <begin position="62"/>
        <end position="82"/>
    </location>
</feature>
<dbReference type="EMBL" id="MSFL01000001">
    <property type="protein sequence ID" value="PWY92497.1"/>
    <property type="molecule type" value="Genomic_DNA"/>
</dbReference>
<evidence type="ECO:0000313" key="2">
    <source>
        <dbReference type="EMBL" id="PWY92497.1"/>
    </source>
</evidence>
<gene>
    <name evidence="2" type="ORF">BO70DRAFT_12434</name>
</gene>
<dbReference type="RefSeq" id="XP_025404236.1">
    <property type="nucleotide sequence ID" value="XM_025537978.1"/>
</dbReference>
<keyword evidence="1" id="KW-1133">Transmembrane helix</keyword>
<evidence type="ECO:0000256" key="1">
    <source>
        <dbReference type="SAM" id="Phobius"/>
    </source>
</evidence>
<protein>
    <submittedName>
        <fullName evidence="2">Uncharacterized protein</fullName>
    </submittedName>
</protein>
<dbReference type="VEuPathDB" id="FungiDB:BO70DRAFT_12434"/>